<organism evidence="3">
    <name type="scientific">Petromyces alliaceus</name>
    <name type="common">Aspergillus alliaceus</name>
    <dbReference type="NCBI Taxonomy" id="209559"/>
    <lineage>
        <taxon>Eukaryota</taxon>
        <taxon>Fungi</taxon>
        <taxon>Dikarya</taxon>
        <taxon>Ascomycota</taxon>
        <taxon>Pezizomycotina</taxon>
        <taxon>Eurotiomycetes</taxon>
        <taxon>Eurotiomycetidae</taxon>
        <taxon>Eurotiales</taxon>
        <taxon>Aspergillaceae</taxon>
        <taxon>Aspergillus</taxon>
        <taxon>Aspergillus subgen. Circumdati</taxon>
    </lineage>
</organism>
<feature type="compositionally biased region" description="Low complexity" evidence="2">
    <location>
        <begin position="97"/>
        <end position="109"/>
    </location>
</feature>
<keyword evidence="1" id="KW-0539">Nucleus</keyword>
<dbReference type="OrthoDB" id="5418899at2759"/>
<accession>A0A5N7CEN1</accession>
<dbReference type="GO" id="GO:0003700">
    <property type="term" value="F:DNA-binding transcription factor activity"/>
    <property type="evidence" value="ECO:0007669"/>
    <property type="project" value="TreeGrafter"/>
</dbReference>
<dbReference type="Proteomes" id="UP000326877">
    <property type="component" value="Unassembled WGS sequence"/>
</dbReference>
<evidence type="ECO:0008006" key="4">
    <source>
        <dbReference type="Google" id="ProtNLM"/>
    </source>
</evidence>
<name>A0A5N7CEN1_PETAA</name>
<evidence type="ECO:0000256" key="1">
    <source>
        <dbReference type="ARBA" id="ARBA00023242"/>
    </source>
</evidence>
<protein>
    <recommendedName>
        <fullName evidence="4">Zn(II)2Cys6 transcription factor</fullName>
    </recommendedName>
</protein>
<dbReference type="GO" id="GO:0045944">
    <property type="term" value="P:positive regulation of transcription by RNA polymerase II"/>
    <property type="evidence" value="ECO:0007669"/>
    <property type="project" value="TreeGrafter"/>
</dbReference>
<feature type="region of interest" description="Disordered" evidence="2">
    <location>
        <begin position="36"/>
        <end position="73"/>
    </location>
</feature>
<feature type="compositionally biased region" description="Polar residues" evidence="2">
    <location>
        <begin position="36"/>
        <end position="57"/>
    </location>
</feature>
<proteinExistence type="predicted"/>
<dbReference type="GO" id="GO:0005634">
    <property type="term" value="C:nucleus"/>
    <property type="evidence" value="ECO:0007669"/>
    <property type="project" value="TreeGrafter"/>
</dbReference>
<reference evidence="3" key="1">
    <citation type="submission" date="2019-04" db="EMBL/GenBank/DDBJ databases">
        <title>Friends and foes A comparative genomics studyof 23 Aspergillus species from section Flavi.</title>
        <authorList>
            <consortium name="DOE Joint Genome Institute"/>
            <person name="Kjaerbolling I."/>
            <person name="Vesth T."/>
            <person name="Frisvad J.C."/>
            <person name="Nybo J.L."/>
            <person name="Theobald S."/>
            <person name="Kildgaard S."/>
            <person name="Isbrandt T."/>
            <person name="Kuo A."/>
            <person name="Sato A."/>
            <person name="Lyhne E.K."/>
            <person name="Kogle M.E."/>
            <person name="Wiebenga A."/>
            <person name="Kun R.S."/>
            <person name="Lubbers R.J."/>
            <person name="Makela M.R."/>
            <person name="Barry K."/>
            <person name="Chovatia M."/>
            <person name="Clum A."/>
            <person name="Daum C."/>
            <person name="Haridas S."/>
            <person name="He G."/>
            <person name="LaButti K."/>
            <person name="Lipzen A."/>
            <person name="Mondo S."/>
            <person name="Riley R."/>
            <person name="Salamov A."/>
            <person name="Simmons B.A."/>
            <person name="Magnuson J.K."/>
            <person name="Henrissat B."/>
            <person name="Mortensen U.H."/>
            <person name="Larsen T.O."/>
            <person name="Devries R.P."/>
            <person name="Grigoriev I.V."/>
            <person name="Machida M."/>
            <person name="Baker S.E."/>
            <person name="Andersen M.R."/>
        </authorList>
    </citation>
    <scope>NUCLEOTIDE SEQUENCE [LARGE SCALE GENOMIC DNA]</scope>
    <source>
        <strain evidence="3">IBT 14317</strain>
    </source>
</reference>
<evidence type="ECO:0000256" key="2">
    <source>
        <dbReference type="SAM" id="MobiDB-lite"/>
    </source>
</evidence>
<sequence length="523" mass="58896">MTRQQSAQSAECGQCRRGGRTCHIIDSLFKPHSYSFITSPQQHSHSSPGNGTESSQTPHERGETSATPCDGLDTLSSVIKRSTAAVSDYLRDKENVPPVLSPPLLSDPSVENHNLPETRTPIEPPSLPGDLPQETHQDQCEVAFFLRYYCEFPGQWMDLWSSQPSCFAQHVVSLSRISSGVRYAACALAAKQLGQLNDYKSRIQHTLARNVMLDVFADSKLDFLWYGANQFSPDCICQPGLTPEGSDDNFLGEYDSTTALQILTACILCQYEDPSLTVTARAWSGHLDGIFKLLRSYLNHNGSSHLLLQIPDPLKGIDAMLWYFAFNDMLDAYDLSMWQKVGLPLDSNGQLAILNDIIQWNHIDRELDQWHDILPASFLSPITWPPSKCEDETRDSTFPSLFSFEVWYSKDICAISMAFYYMARILMLISQPVGLFLRQSHNQSDILIIPIAFGDPKNRVRKYILQPLYVTGRCLVDAKERKHLLHVIAGIDDDLGVFTGYRQKDLSEEWGIPYDAVESRVCL</sequence>
<dbReference type="PANTHER" id="PTHR37534:SF9">
    <property type="entry name" value="ZN(II)2CYS6 TRANSCRIPTION FACTOR (EUROFUNG)"/>
    <property type="match status" value="1"/>
</dbReference>
<dbReference type="EMBL" id="ML735241">
    <property type="protein sequence ID" value="KAE8391993.1"/>
    <property type="molecule type" value="Genomic_DNA"/>
</dbReference>
<evidence type="ECO:0000313" key="3">
    <source>
        <dbReference type="EMBL" id="KAE8391993.1"/>
    </source>
</evidence>
<dbReference type="PANTHER" id="PTHR37534">
    <property type="entry name" value="TRANSCRIPTIONAL ACTIVATOR PROTEIN UGA3"/>
    <property type="match status" value="1"/>
</dbReference>
<gene>
    <name evidence="3" type="ORF">BDV23DRAFT_171336</name>
</gene>
<dbReference type="GO" id="GO:0000976">
    <property type="term" value="F:transcription cis-regulatory region binding"/>
    <property type="evidence" value="ECO:0007669"/>
    <property type="project" value="TreeGrafter"/>
</dbReference>
<feature type="region of interest" description="Disordered" evidence="2">
    <location>
        <begin position="97"/>
        <end position="134"/>
    </location>
</feature>
<dbReference type="AlphaFoldDB" id="A0A5N7CEN1"/>